<dbReference type="InterPro" id="IPR002139">
    <property type="entry name" value="Ribo/fructo_kinase"/>
</dbReference>
<feature type="domain" description="Carbohydrate kinase PfkB" evidence="5">
    <location>
        <begin position="3"/>
        <end position="284"/>
    </location>
</feature>
<dbReference type="InterPro" id="IPR011611">
    <property type="entry name" value="PfkB_dom"/>
</dbReference>
<organism evidence="6 7">
    <name type="scientific">Hoeflea poritis</name>
    <dbReference type="NCBI Taxonomy" id="2993659"/>
    <lineage>
        <taxon>Bacteria</taxon>
        <taxon>Pseudomonadati</taxon>
        <taxon>Pseudomonadota</taxon>
        <taxon>Alphaproteobacteria</taxon>
        <taxon>Hyphomicrobiales</taxon>
        <taxon>Rhizobiaceae</taxon>
        <taxon>Hoeflea</taxon>
    </lineage>
</organism>
<dbReference type="InterPro" id="IPR002173">
    <property type="entry name" value="Carboh/pur_kinase_PfkB_CS"/>
</dbReference>
<dbReference type="InterPro" id="IPR029056">
    <property type="entry name" value="Ribokinase-like"/>
</dbReference>
<evidence type="ECO:0000256" key="1">
    <source>
        <dbReference type="ARBA" id="ARBA00010688"/>
    </source>
</evidence>
<comment type="similarity">
    <text evidence="1 4">Belongs to the carbohydrate kinase PfkB family.</text>
</comment>
<dbReference type="PRINTS" id="PR00990">
    <property type="entry name" value="RIBOKINASE"/>
</dbReference>
<protein>
    <submittedName>
        <fullName evidence="6">PfkB family carbohydrate kinase</fullName>
    </submittedName>
</protein>
<reference evidence="6" key="1">
    <citation type="submission" date="2022-11" db="EMBL/GenBank/DDBJ databases">
        <title>Hoeflea poritis sp. nov., isolated from scleractinian coral Porites lutea.</title>
        <authorList>
            <person name="Zhang G."/>
            <person name="Wei Q."/>
            <person name="Cai L."/>
        </authorList>
    </citation>
    <scope>NUCLEOTIDE SEQUENCE</scope>
    <source>
        <strain evidence="6">E7-10</strain>
    </source>
</reference>
<evidence type="ECO:0000256" key="3">
    <source>
        <dbReference type="ARBA" id="ARBA00022777"/>
    </source>
</evidence>
<evidence type="ECO:0000313" key="7">
    <source>
        <dbReference type="Proteomes" id="UP001148313"/>
    </source>
</evidence>
<keyword evidence="2 4" id="KW-0808">Transferase</keyword>
<keyword evidence="3 4" id="KW-0418">Kinase</keyword>
<evidence type="ECO:0000256" key="2">
    <source>
        <dbReference type="ARBA" id="ARBA00022679"/>
    </source>
</evidence>
<dbReference type="PANTHER" id="PTHR10584">
    <property type="entry name" value="SUGAR KINASE"/>
    <property type="match status" value="1"/>
</dbReference>
<dbReference type="Gene3D" id="3.40.1190.20">
    <property type="match status" value="1"/>
</dbReference>
<dbReference type="EMBL" id="JAPJZH010000005">
    <property type="protein sequence ID" value="MDA4845712.1"/>
    <property type="molecule type" value="Genomic_DNA"/>
</dbReference>
<dbReference type="Proteomes" id="UP001148313">
    <property type="component" value="Unassembled WGS sequence"/>
</dbReference>
<dbReference type="PROSITE" id="PS00584">
    <property type="entry name" value="PFKB_KINASES_2"/>
    <property type="match status" value="1"/>
</dbReference>
<dbReference type="RefSeq" id="WP_271089394.1">
    <property type="nucleotide sequence ID" value="NZ_JAPJZH010000005.1"/>
</dbReference>
<dbReference type="GO" id="GO:0016301">
    <property type="term" value="F:kinase activity"/>
    <property type="evidence" value="ECO:0007669"/>
    <property type="project" value="UniProtKB-KW"/>
</dbReference>
<keyword evidence="7" id="KW-1185">Reference proteome</keyword>
<evidence type="ECO:0000256" key="4">
    <source>
        <dbReference type="RuleBase" id="RU003704"/>
    </source>
</evidence>
<dbReference type="Pfam" id="PF00294">
    <property type="entry name" value="PfkB"/>
    <property type="match status" value="1"/>
</dbReference>
<accession>A0ABT4VLX7</accession>
<evidence type="ECO:0000313" key="6">
    <source>
        <dbReference type="EMBL" id="MDA4845712.1"/>
    </source>
</evidence>
<dbReference type="PANTHER" id="PTHR10584:SF157">
    <property type="entry name" value="SULFOFRUCTOSE KINASE"/>
    <property type="match status" value="1"/>
</dbReference>
<dbReference type="SUPFAM" id="SSF53613">
    <property type="entry name" value="Ribokinase-like"/>
    <property type="match status" value="1"/>
</dbReference>
<name>A0ABT4VLX7_9HYPH</name>
<sequence>MPTVLAAGAAVVDFVFQLDEAPSRSEKHRARDAAIVGGGCAANAAVAVARLGGKAVLAARLGNDVIGDMIITDLEKEDVDCSLVKRIEGRRSSYSSVLVDPQGERSIVNFRDRDIDAGGSWLDKLELPSFDVALADTRWPDGARVTMAAARQRGVPGVIDGEAPVREAQEALSSATHIAFSRAGLQDFDGGDDIGTALKRAAEETGAWVCVTQGAEGVHWLEGGAMKHMPAFEVAVVDTLGAGDIWHGAFALGLAQGKSEEQAIVFASAASAIKCTRFGGRMGTPSERDVEQFLKENS</sequence>
<comment type="caution">
    <text evidence="6">The sequence shown here is derived from an EMBL/GenBank/DDBJ whole genome shotgun (WGS) entry which is preliminary data.</text>
</comment>
<gene>
    <name evidence="6" type="ORF">OOZ53_10155</name>
</gene>
<evidence type="ECO:0000259" key="5">
    <source>
        <dbReference type="Pfam" id="PF00294"/>
    </source>
</evidence>
<proteinExistence type="inferred from homology"/>